<evidence type="ECO:0000313" key="12">
    <source>
        <dbReference type="Proteomes" id="UP001055307"/>
    </source>
</evidence>
<keyword evidence="3" id="KW-0808">Transferase</keyword>
<name>A0AAV4Z394_9HYPH</name>
<reference evidence="11" key="2">
    <citation type="submission" date="2021-08" db="EMBL/GenBank/DDBJ databases">
        <authorList>
            <person name="Tani A."/>
            <person name="Ola A."/>
            <person name="Ogura Y."/>
            <person name="Katsura K."/>
            <person name="Hayashi T."/>
        </authorList>
    </citation>
    <scope>NUCLEOTIDE SEQUENCE</scope>
    <source>
        <strain evidence="11">DSM 21893</strain>
    </source>
</reference>
<dbReference type="GO" id="GO:0071555">
    <property type="term" value="P:cell wall organization"/>
    <property type="evidence" value="ECO:0007669"/>
    <property type="project" value="UniProtKB-UniRule"/>
</dbReference>
<evidence type="ECO:0000256" key="6">
    <source>
        <dbReference type="ARBA" id="ARBA00023316"/>
    </source>
</evidence>
<evidence type="ECO:0000256" key="7">
    <source>
        <dbReference type="PROSITE-ProRule" id="PRU01373"/>
    </source>
</evidence>
<comment type="similarity">
    <text evidence="2">Belongs to the YkuD family.</text>
</comment>
<dbReference type="AlphaFoldDB" id="A0AAV4Z394"/>
<evidence type="ECO:0000256" key="3">
    <source>
        <dbReference type="ARBA" id="ARBA00022679"/>
    </source>
</evidence>
<dbReference type="PROSITE" id="PS52029">
    <property type="entry name" value="LD_TPASE"/>
    <property type="match status" value="1"/>
</dbReference>
<dbReference type="InterPro" id="IPR050979">
    <property type="entry name" value="LD-transpeptidase"/>
</dbReference>
<keyword evidence="9" id="KW-0732">Signal</keyword>
<dbReference type="Pfam" id="PF03734">
    <property type="entry name" value="YkuD"/>
    <property type="match status" value="1"/>
</dbReference>
<protein>
    <recommendedName>
        <fullName evidence="10">L,D-TPase catalytic domain-containing protein</fullName>
    </recommendedName>
</protein>
<dbReference type="GO" id="GO:0071972">
    <property type="term" value="F:peptidoglycan L,D-transpeptidase activity"/>
    <property type="evidence" value="ECO:0007669"/>
    <property type="project" value="TreeGrafter"/>
</dbReference>
<evidence type="ECO:0000256" key="1">
    <source>
        <dbReference type="ARBA" id="ARBA00004752"/>
    </source>
</evidence>
<comment type="pathway">
    <text evidence="1 7">Cell wall biogenesis; peptidoglycan biosynthesis.</text>
</comment>
<feature type="domain" description="L,D-TPase catalytic" evidence="10">
    <location>
        <begin position="298"/>
        <end position="431"/>
    </location>
</feature>
<keyword evidence="4 7" id="KW-0133">Cell shape</keyword>
<dbReference type="SUPFAM" id="SSF47090">
    <property type="entry name" value="PGBD-like"/>
    <property type="match status" value="1"/>
</dbReference>
<dbReference type="PANTHER" id="PTHR30582:SF30">
    <property type="entry name" value="BLR4375 PROTEIN"/>
    <property type="match status" value="1"/>
</dbReference>
<evidence type="ECO:0000256" key="8">
    <source>
        <dbReference type="SAM" id="MobiDB-lite"/>
    </source>
</evidence>
<evidence type="ECO:0000256" key="2">
    <source>
        <dbReference type="ARBA" id="ARBA00005992"/>
    </source>
</evidence>
<dbReference type="PANTHER" id="PTHR30582">
    <property type="entry name" value="L,D-TRANSPEPTIDASE"/>
    <property type="match status" value="1"/>
</dbReference>
<dbReference type="SUPFAM" id="SSF141523">
    <property type="entry name" value="L,D-transpeptidase catalytic domain-like"/>
    <property type="match status" value="1"/>
</dbReference>
<keyword evidence="5 7" id="KW-0573">Peptidoglycan synthesis</keyword>
<feature type="chain" id="PRO_5043921289" description="L,D-TPase catalytic domain-containing protein" evidence="9">
    <location>
        <begin position="20"/>
        <end position="433"/>
    </location>
</feature>
<proteinExistence type="inferred from homology"/>
<dbReference type="InterPro" id="IPR038063">
    <property type="entry name" value="Transpep_catalytic_dom"/>
</dbReference>
<dbReference type="InterPro" id="IPR005490">
    <property type="entry name" value="LD_TPept_cat_dom"/>
</dbReference>
<comment type="caution">
    <text evidence="11">The sequence shown here is derived from an EMBL/GenBank/DDBJ whole genome shotgun (WGS) entry which is preliminary data.</text>
</comment>
<keyword evidence="6 7" id="KW-0961">Cell wall biogenesis/degradation</keyword>
<evidence type="ECO:0000256" key="4">
    <source>
        <dbReference type="ARBA" id="ARBA00022960"/>
    </source>
</evidence>
<feature type="signal peptide" evidence="9">
    <location>
        <begin position="1"/>
        <end position="19"/>
    </location>
</feature>
<keyword evidence="12" id="KW-1185">Reference proteome</keyword>
<dbReference type="GO" id="GO:0016740">
    <property type="term" value="F:transferase activity"/>
    <property type="evidence" value="ECO:0007669"/>
    <property type="project" value="UniProtKB-KW"/>
</dbReference>
<feature type="compositionally biased region" description="Basic and acidic residues" evidence="8">
    <location>
        <begin position="222"/>
        <end position="266"/>
    </location>
</feature>
<dbReference type="GO" id="GO:0005576">
    <property type="term" value="C:extracellular region"/>
    <property type="evidence" value="ECO:0007669"/>
    <property type="project" value="TreeGrafter"/>
</dbReference>
<dbReference type="InterPro" id="IPR036365">
    <property type="entry name" value="PGBD-like_sf"/>
</dbReference>
<feature type="active site" description="Nucleophile" evidence="7">
    <location>
        <position position="407"/>
    </location>
</feature>
<feature type="region of interest" description="Disordered" evidence="8">
    <location>
        <begin position="56"/>
        <end position="76"/>
    </location>
</feature>
<organism evidence="11 12">
    <name type="scientific">Methylobacterium bullatum</name>
    <dbReference type="NCBI Taxonomy" id="570505"/>
    <lineage>
        <taxon>Bacteria</taxon>
        <taxon>Pseudomonadati</taxon>
        <taxon>Pseudomonadota</taxon>
        <taxon>Alphaproteobacteria</taxon>
        <taxon>Hyphomicrobiales</taxon>
        <taxon>Methylobacteriaceae</taxon>
        <taxon>Methylobacterium</taxon>
    </lineage>
</organism>
<sequence>MAHLPLPSAVALMALVCLATPAALEAKPAGTTSSDAGKTTPGEALTVEAINGATFTMQESGDKAGGKKARTSAKDKRPQPLLVKVQVLLDRAHFSPGAIDGRDGENMRNALSAYAVAQGLPASQTLNQELFDKLAASSADPVVVSYTITESDAAGPFAEKIPAKMEEQADLEAMSYTNPREMLAERFHMSRDLLTALNPDAALDKAGTGILVAAVPPLDTGKPAKDETKPKGKADGKAGGKSDGKAAGKSEDKARDASDGKVEGKPAADNGTDTSKKDDASKSDEAQKKDDTPKKDIVRVEVDKVTRHVRGFGEDGTLRAYYPASIGSAEKPAPSGEAKVKGVAFAPVYTYNPKYAFKGVKTKKTFSIRPGPNNPVGIVWIDLSIPSYGIHGTPEPEKVGKTESHGCIRLTNWDARDLATRIERGAKVVFKDE</sequence>
<dbReference type="GO" id="GO:0018104">
    <property type="term" value="P:peptidoglycan-protein cross-linking"/>
    <property type="evidence" value="ECO:0007669"/>
    <property type="project" value="TreeGrafter"/>
</dbReference>
<evidence type="ECO:0000256" key="5">
    <source>
        <dbReference type="ARBA" id="ARBA00022984"/>
    </source>
</evidence>
<dbReference type="CDD" id="cd16913">
    <property type="entry name" value="YkuD_like"/>
    <property type="match status" value="1"/>
</dbReference>
<evidence type="ECO:0000259" key="10">
    <source>
        <dbReference type="PROSITE" id="PS52029"/>
    </source>
</evidence>
<feature type="compositionally biased region" description="Basic and acidic residues" evidence="8">
    <location>
        <begin position="274"/>
        <end position="295"/>
    </location>
</feature>
<dbReference type="GO" id="GO:0008360">
    <property type="term" value="P:regulation of cell shape"/>
    <property type="evidence" value="ECO:0007669"/>
    <property type="project" value="UniProtKB-UniRule"/>
</dbReference>
<accession>A0AAV4Z394</accession>
<reference evidence="11" key="1">
    <citation type="journal article" date="2016" name="Front. Microbiol.">
        <title>Genome Sequence of the Piezophilic, Mesophilic Sulfate-Reducing Bacterium Desulfovibrio indicus J2T.</title>
        <authorList>
            <person name="Cao J."/>
            <person name="Maignien L."/>
            <person name="Shao Z."/>
            <person name="Alain K."/>
            <person name="Jebbar M."/>
        </authorList>
    </citation>
    <scope>NUCLEOTIDE SEQUENCE</scope>
    <source>
        <strain evidence="11">DSM 21893</strain>
    </source>
</reference>
<evidence type="ECO:0000313" key="11">
    <source>
        <dbReference type="EMBL" id="GJD38183.1"/>
    </source>
</evidence>
<dbReference type="EMBL" id="BPQF01000005">
    <property type="protein sequence ID" value="GJD38183.1"/>
    <property type="molecule type" value="Genomic_DNA"/>
</dbReference>
<feature type="active site" description="Proton donor/acceptor" evidence="7">
    <location>
        <position position="391"/>
    </location>
</feature>
<dbReference type="RefSeq" id="WP_147833454.1">
    <property type="nucleotide sequence ID" value="NZ_BPQF01000005.1"/>
</dbReference>
<evidence type="ECO:0000256" key="9">
    <source>
        <dbReference type="SAM" id="SignalP"/>
    </source>
</evidence>
<feature type="region of interest" description="Disordered" evidence="8">
    <location>
        <begin position="216"/>
        <end position="295"/>
    </location>
</feature>
<gene>
    <name evidence="11" type="ORF">OICFNHDK_0627</name>
</gene>
<dbReference type="Gene3D" id="2.40.440.10">
    <property type="entry name" value="L,D-transpeptidase catalytic domain-like"/>
    <property type="match status" value="1"/>
</dbReference>
<dbReference type="Proteomes" id="UP001055307">
    <property type="component" value="Unassembled WGS sequence"/>
</dbReference>